<evidence type="ECO:0000313" key="3">
    <source>
        <dbReference type="Proteomes" id="UP000297245"/>
    </source>
</evidence>
<protein>
    <submittedName>
        <fullName evidence="2">Uncharacterized protein</fullName>
    </submittedName>
</protein>
<dbReference type="EMBL" id="ML179316">
    <property type="protein sequence ID" value="THU91098.1"/>
    <property type="molecule type" value="Genomic_DNA"/>
</dbReference>
<dbReference type="AlphaFoldDB" id="A0A4S8LQH6"/>
<dbReference type="OrthoDB" id="5598396at2759"/>
<dbReference type="Proteomes" id="UP000297245">
    <property type="component" value="Unassembled WGS sequence"/>
</dbReference>
<keyword evidence="1" id="KW-0238">DNA-binding</keyword>
<reference evidence="2 3" key="1">
    <citation type="journal article" date="2019" name="Nat. Ecol. Evol.">
        <title>Megaphylogeny resolves global patterns of mushroom evolution.</title>
        <authorList>
            <person name="Varga T."/>
            <person name="Krizsan K."/>
            <person name="Foldi C."/>
            <person name="Dima B."/>
            <person name="Sanchez-Garcia M."/>
            <person name="Sanchez-Ramirez S."/>
            <person name="Szollosi G.J."/>
            <person name="Szarkandi J.G."/>
            <person name="Papp V."/>
            <person name="Albert L."/>
            <person name="Andreopoulos W."/>
            <person name="Angelini C."/>
            <person name="Antonin V."/>
            <person name="Barry K.W."/>
            <person name="Bougher N.L."/>
            <person name="Buchanan P."/>
            <person name="Buyck B."/>
            <person name="Bense V."/>
            <person name="Catcheside P."/>
            <person name="Chovatia M."/>
            <person name="Cooper J."/>
            <person name="Damon W."/>
            <person name="Desjardin D."/>
            <person name="Finy P."/>
            <person name="Geml J."/>
            <person name="Haridas S."/>
            <person name="Hughes K."/>
            <person name="Justo A."/>
            <person name="Karasinski D."/>
            <person name="Kautmanova I."/>
            <person name="Kiss B."/>
            <person name="Kocsube S."/>
            <person name="Kotiranta H."/>
            <person name="LaButti K.M."/>
            <person name="Lechner B.E."/>
            <person name="Liimatainen K."/>
            <person name="Lipzen A."/>
            <person name="Lukacs Z."/>
            <person name="Mihaltcheva S."/>
            <person name="Morgado L.N."/>
            <person name="Niskanen T."/>
            <person name="Noordeloos M.E."/>
            <person name="Ohm R.A."/>
            <person name="Ortiz-Santana B."/>
            <person name="Ovrebo C."/>
            <person name="Racz N."/>
            <person name="Riley R."/>
            <person name="Savchenko A."/>
            <person name="Shiryaev A."/>
            <person name="Soop K."/>
            <person name="Spirin V."/>
            <person name="Szebenyi C."/>
            <person name="Tomsovsky M."/>
            <person name="Tulloss R.E."/>
            <person name="Uehling J."/>
            <person name="Grigoriev I.V."/>
            <person name="Vagvolgyi C."/>
            <person name="Papp T."/>
            <person name="Martin F.M."/>
            <person name="Miettinen O."/>
            <person name="Hibbett D.S."/>
            <person name="Nagy L.G."/>
        </authorList>
    </citation>
    <scope>NUCLEOTIDE SEQUENCE [LARGE SCALE GENOMIC DNA]</scope>
    <source>
        <strain evidence="2 3">CBS 962.96</strain>
    </source>
</reference>
<name>A0A4S8LQH6_DENBC</name>
<dbReference type="GO" id="GO:0003677">
    <property type="term" value="F:DNA binding"/>
    <property type="evidence" value="ECO:0007669"/>
    <property type="project" value="UniProtKB-KW"/>
</dbReference>
<feature type="non-terminal residue" evidence="2">
    <location>
        <position position="176"/>
    </location>
</feature>
<sequence length="176" mass="19983">SIEESTRSNYATGARDYIRFCTSHNLPLDPTPSTLSCYVAFTSRHTSRPVNHVVSWCIASAPKYLTGARHYLKDIYPYFDDSRSSPLVQATIRGSKKVRGDPVHRKPPLRTSHIQSFVDKATHSQKYDDLLFATIIACAFYGCHRTEELVVPNRKALCDWHKIIKRSTLRFDGGHA</sequence>
<dbReference type="InterPro" id="IPR010998">
    <property type="entry name" value="Integrase_recombinase_N"/>
</dbReference>
<feature type="non-terminal residue" evidence="2">
    <location>
        <position position="1"/>
    </location>
</feature>
<evidence type="ECO:0000313" key="2">
    <source>
        <dbReference type="EMBL" id="THU91098.1"/>
    </source>
</evidence>
<organism evidence="2 3">
    <name type="scientific">Dendrothele bispora (strain CBS 962.96)</name>
    <dbReference type="NCBI Taxonomy" id="1314807"/>
    <lineage>
        <taxon>Eukaryota</taxon>
        <taxon>Fungi</taxon>
        <taxon>Dikarya</taxon>
        <taxon>Basidiomycota</taxon>
        <taxon>Agaricomycotina</taxon>
        <taxon>Agaricomycetes</taxon>
        <taxon>Agaricomycetidae</taxon>
        <taxon>Agaricales</taxon>
        <taxon>Agaricales incertae sedis</taxon>
        <taxon>Dendrothele</taxon>
    </lineage>
</organism>
<dbReference type="Gene3D" id="1.10.150.130">
    <property type="match status" value="1"/>
</dbReference>
<evidence type="ECO:0000256" key="1">
    <source>
        <dbReference type="ARBA" id="ARBA00023125"/>
    </source>
</evidence>
<accession>A0A4S8LQH6</accession>
<gene>
    <name evidence="2" type="ORF">K435DRAFT_555066</name>
</gene>
<proteinExistence type="predicted"/>
<keyword evidence="3" id="KW-1185">Reference proteome</keyword>